<proteinExistence type="predicted"/>
<comment type="caution">
    <text evidence="1">The sequence shown here is derived from an EMBL/GenBank/DDBJ whole genome shotgun (WGS) entry which is preliminary data.</text>
</comment>
<organism evidence="1 2">
    <name type="scientific">Actinidia rufa</name>
    <dbReference type="NCBI Taxonomy" id="165716"/>
    <lineage>
        <taxon>Eukaryota</taxon>
        <taxon>Viridiplantae</taxon>
        <taxon>Streptophyta</taxon>
        <taxon>Embryophyta</taxon>
        <taxon>Tracheophyta</taxon>
        <taxon>Spermatophyta</taxon>
        <taxon>Magnoliopsida</taxon>
        <taxon>eudicotyledons</taxon>
        <taxon>Gunneridae</taxon>
        <taxon>Pentapetalae</taxon>
        <taxon>asterids</taxon>
        <taxon>Ericales</taxon>
        <taxon>Actinidiaceae</taxon>
        <taxon>Actinidia</taxon>
    </lineage>
</organism>
<sequence>MTPIQWQTAVEVVVVDQLFVKVLRGSEVMWAFKARRADWSVERLVTTPIAMQAVRKCTNVTVTAERKDLEVMRKDLELNPKTWKSCAKTWNVIQVGSHVQRLLQPVWHPDLFPDLGVSRISGVGTDRGTSVRNHAVVRVVVNDHCALVRAETLRLAPNSSLRCLIPWLNLVMARDGSRRRALVMNFRARTRSPALSLRSSYRFWRNHRPLPCRRPEVHH</sequence>
<dbReference type="Proteomes" id="UP000585474">
    <property type="component" value="Unassembled WGS sequence"/>
</dbReference>
<dbReference type="EMBL" id="BJWL01000028">
    <property type="protein sequence ID" value="GFZ19501.1"/>
    <property type="molecule type" value="Genomic_DNA"/>
</dbReference>
<protein>
    <submittedName>
        <fullName evidence="1">Uncharacterized protein</fullName>
    </submittedName>
</protein>
<name>A0A7J0H972_9ERIC</name>
<dbReference type="AlphaFoldDB" id="A0A7J0H972"/>
<reference evidence="1 2" key="1">
    <citation type="submission" date="2019-07" db="EMBL/GenBank/DDBJ databases">
        <title>De Novo Assembly of kiwifruit Actinidia rufa.</title>
        <authorList>
            <person name="Sugita-Konishi S."/>
            <person name="Sato K."/>
            <person name="Mori E."/>
            <person name="Abe Y."/>
            <person name="Kisaki G."/>
            <person name="Hamano K."/>
            <person name="Suezawa K."/>
            <person name="Otani M."/>
            <person name="Fukuda T."/>
            <person name="Manabe T."/>
            <person name="Gomi K."/>
            <person name="Tabuchi M."/>
            <person name="Akimitsu K."/>
            <person name="Kataoka I."/>
        </authorList>
    </citation>
    <scope>NUCLEOTIDE SEQUENCE [LARGE SCALE GENOMIC DNA]</scope>
    <source>
        <strain evidence="2">cv. Fuchu</strain>
    </source>
</reference>
<accession>A0A7J0H972</accession>
<evidence type="ECO:0000313" key="1">
    <source>
        <dbReference type="EMBL" id="GFZ19501.1"/>
    </source>
</evidence>
<gene>
    <name evidence="1" type="ORF">Acr_28g0002060</name>
</gene>
<evidence type="ECO:0000313" key="2">
    <source>
        <dbReference type="Proteomes" id="UP000585474"/>
    </source>
</evidence>
<keyword evidence="2" id="KW-1185">Reference proteome</keyword>